<gene>
    <name evidence="1" type="ORF">METZ01_LOCUS288286</name>
</gene>
<reference evidence="1" key="1">
    <citation type="submission" date="2018-05" db="EMBL/GenBank/DDBJ databases">
        <authorList>
            <person name="Lanie J.A."/>
            <person name="Ng W.-L."/>
            <person name="Kazmierczak K.M."/>
            <person name="Andrzejewski T.M."/>
            <person name="Davidsen T.M."/>
            <person name="Wayne K.J."/>
            <person name="Tettelin H."/>
            <person name="Glass J.I."/>
            <person name="Rusch D."/>
            <person name="Podicherti R."/>
            <person name="Tsui H.-C.T."/>
            <person name="Winkler M.E."/>
        </authorList>
    </citation>
    <scope>NUCLEOTIDE SEQUENCE</scope>
</reference>
<sequence>MINIQIQGWLGKFFLQTLPLFENFLLNFVNAQNSSTSLKKSTYQLY</sequence>
<name>A0A382LK35_9ZZZZ</name>
<dbReference type="EMBL" id="UINC01086720">
    <property type="protein sequence ID" value="SVC35432.1"/>
    <property type="molecule type" value="Genomic_DNA"/>
</dbReference>
<dbReference type="AlphaFoldDB" id="A0A382LK35"/>
<proteinExistence type="predicted"/>
<evidence type="ECO:0000313" key="1">
    <source>
        <dbReference type="EMBL" id="SVC35432.1"/>
    </source>
</evidence>
<accession>A0A382LK35</accession>
<protein>
    <submittedName>
        <fullName evidence="1">Uncharacterized protein</fullName>
    </submittedName>
</protein>
<organism evidence="1">
    <name type="scientific">marine metagenome</name>
    <dbReference type="NCBI Taxonomy" id="408172"/>
    <lineage>
        <taxon>unclassified sequences</taxon>
        <taxon>metagenomes</taxon>
        <taxon>ecological metagenomes</taxon>
    </lineage>
</organism>